<proteinExistence type="predicted"/>
<gene>
    <name evidence="2" type="ORF">BECKTUN1418D_GA0071000_10023</name>
    <name evidence="1" type="ORF">BECKTUN1418E_GA0071001_100160</name>
    <name evidence="3" type="ORF">BECKTUN1418F_GA0071002_100160</name>
</gene>
<evidence type="ECO:0000313" key="2">
    <source>
        <dbReference type="EMBL" id="VFK50778.1"/>
    </source>
</evidence>
<dbReference type="EMBL" id="CAADFY010000001">
    <property type="protein sequence ID" value="VFK51303.1"/>
    <property type="molecule type" value="Genomic_DNA"/>
</dbReference>
<reference evidence="1" key="1">
    <citation type="submission" date="2019-02" db="EMBL/GenBank/DDBJ databases">
        <authorList>
            <person name="Gruber-Vodicka R. H."/>
            <person name="Seah K. B. B."/>
        </authorList>
    </citation>
    <scope>NUCLEOTIDE SEQUENCE</scope>
    <source>
        <strain evidence="2">BECK_BY1</strain>
        <strain evidence="1">BECK_BY2</strain>
        <strain evidence="3">BECK_BY3</strain>
    </source>
</reference>
<protein>
    <submittedName>
        <fullName evidence="1">DNA-damage-inducible protein J</fullName>
    </submittedName>
</protein>
<dbReference type="EMBL" id="CAADFV010000001">
    <property type="protein sequence ID" value="VFK50222.1"/>
    <property type="molecule type" value="Genomic_DNA"/>
</dbReference>
<evidence type="ECO:0000313" key="1">
    <source>
        <dbReference type="EMBL" id="VFK50222.1"/>
    </source>
</evidence>
<sequence length="67" mass="7732">MPNIYRMGLDTTQAVMMFYKQVKFRGGLSFDIVVSILTTKWPFEFSEAECGLIVYENADDLFRNLGI</sequence>
<accession>A0A450Z8Y5</accession>
<name>A0A450Z8Y5_9GAMM</name>
<dbReference type="InterPro" id="IPR013321">
    <property type="entry name" value="Arc_rbn_hlx_hlx"/>
</dbReference>
<dbReference type="Gene3D" id="1.10.1220.10">
    <property type="entry name" value="Met repressor-like"/>
    <property type="match status" value="1"/>
</dbReference>
<organism evidence="1">
    <name type="scientific">Candidatus Kentrum sp. TUN</name>
    <dbReference type="NCBI Taxonomy" id="2126343"/>
    <lineage>
        <taxon>Bacteria</taxon>
        <taxon>Pseudomonadati</taxon>
        <taxon>Pseudomonadota</taxon>
        <taxon>Gammaproteobacteria</taxon>
        <taxon>Candidatus Kentrum</taxon>
    </lineage>
</organism>
<dbReference type="GO" id="GO:0006355">
    <property type="term" value="P:regulation of DNA-templated transcription"/>
    <property type="evidence" value="ECO:0007669"/>
    <property type="project" value="InterPro"/>
</dbReference>
<evidence type="ECO:0000313" key="3">
    <source>
        <dbReference type="EMBL" id="VFK51303.1"/>
    </source>
</evidence>
<dbReference type="EMBL" id="CAADFX010000002">
    <property type="protein sequence ID" value="VFK50778.1"/>
    <property type="molecule type" value="Genomic_DNA"/>
</dbReference>
<dbReference type="AlphaFoldDB" id="A0A450Z8Y5"/>